<name>A0ABR9QV76_9FIRM</name>
<comment type="catalytic activity">
    <reaction evidence="8">
        <text>5-phospho-beta-D-ribosylamine + L-glutamate + diphosphate = 5-phospho-alpha-D-ribose 1-diphosphate + L-glutamine + H2O</text>
        <dbReference type="Rhea" id="RHEA:14905"/>
        <dbReference type="ChEBI" id="CHEBI:15377"/>
        <dbReference type="ChEBI" id="CHEBI:29985"/>
        <dbReference type="ChEBI" id="CHEBI:33019"/>
        <dbReference type="ChEBI" id="CHEBI:58017"/>
        <dbReference type="ChEBI" id="CHEBI:58359"/>
        <dbReference type="ChEBI" id="CHEBI:58681"/>
        <dbReference type="EC" id="2.4.2.14"/>
    </reaction>
</comment>
<dbReference type="EC" id="2.4.2.14" evidence="3 8"/>
<dbReference type="CDD" id="cd06223">
    <property type="entry name" value="PRTases_typeI"/>
    <property type="match status" value="1"/>
</dbReference>
<dbReference type="SUPFAM" id="SSF53271">
    <property type="entry name" value="PRTase-like"/>
    <property type="match status" value="1"/>
</dbReference>
<dbReference type="RefSeq" id="WP_226384443.1">
    <property type="nucleotide sequence ID" value="NZ_JADCKA010000001.1"/>
</dbReference>
<evidence type="ECO:0000256" key="6">
    <source>
        <dbReference type="ARBA" id="ARBA00022755"/>
    </source>
</evidence>
<dbReference type="Gene3D" id="3.60.20.10">
    <property type="entry name" value="Glutamine Phosphoribosylpyrophosphate, subunit 1, domain 1"/>
    <property type="match status" value="1"/>
</dbReference>
<keyword evidence="7" id="KW-0315">Glutamine amidotransferase</keyword>
<evidence type="ECO:0000256" key="1">
    <source>
        <dbReference type="ARBA" id="ARBA00005209"/>
    </source>
</evidence>
<comment type="caution">
    <text evidence="10">The sequence shown here is derived from an EMBL/GenBank/DDBJ whole genome shotgun (WGS) entry which is preliminary data.</text>
</comment>
<evidence type="ECO:0000256" key="5">
    <source>
        <dbReference type="ARBA" id="ARBA00022679"/>
    </source>
</evidence>
<dbReference type="EMBL" id="JADCKA010000001">
    <property type="protein sequence ID" value="MBE5034776.1"/>
    <property type="molecule type" value="Genomic_DNA"/>
</dbReference>
<dbReference type="PANTHER" id="PTHR11907">
    <property type="entry name" value="AMIDOPHOSPHORIBOSYLTRANSFERASE"/>
    <property type="match status" value="1"/>
</dbReference>
<dbReference type="Gene3D" id="3.40.50.2020">
    <property type="match status" value="1"/>
</dbReference>
<comment type="pathway">
    <text evidence="1 8">Purine metabolism; IMP biosynthesis via de novo pathway; N(1)-(5-phospho-D-ribosyl)glycinamide from 5-phospho-alpha-D-ribose 1-diphosphate: step 1/2.</text>
</comment>
<feature type="domain" description="Glutamine amidotransferase type-2" evidence="9">
    <location>
        <begin position="2"/>
        <end position="218"/>
    </location>
</feature>
<evidence type="ECO:0000313" key="10">
    <source>
        <dbReference type="EMBL" id="MBE5034776.1"/>
    </source>
</evidence>
<evidence type="ECO:0000256" key="7">
    <source>
        <dbReference type="ARBA" id="ARBA00022962"/>
    </source>
</evidence>
<reference evidence="10 11" key="1">
    <citation type="submission" date="2020-10" db="EMBL/GenBank/DDBJ databases">
        <title>ChiBAC.</title>
        <authorList>
            <person name="Zenner C."/>
            <person name="Hitch T.C.A."/>
            <person name="Clavel T."/>
        </authorList>
    </citation>
    <scope>NUCLEOTIDE SEQUENCE [LARGE SCALE GENOMIC DNA]</scope>
    <source>
        <strain evidence="10 11">DSM 108706</strain>
    </source>
</reference>
<dbReference type="InterPro" id="IPR005854">
    <property type="entry name" value="PurF"/>
</dbReference>
<evidence type="ECO:0000256" key="2">
    <source>
        <dbReference type="ARBA" id="ARBA00010138"/>
    </source>
</evidence>
<dbReference type="Proteomes" id="UP001516588">
    <property type="component" value="Unassembled WGS sequence"/>
</dbReference>
<dbReference type="Pfam" id="PF13537">
    <property type="entry name" value="GATase_7"/>
    <property type="match status" value="1"/>
</dbReference>
<dbReference type="InterPro" id="IPR029057">
    <property type="entry name" value="PRTase-like"/>
</dbReference>
<evidence type="ECO:0000256" key="8">
    <source>
        <dbReference type="PIRNR" id="PIRNR000485"/>
    </source>
</evidence>
<keyword evidence="6 8" id="KW-0658">Purine biosynthesis</keyword>
<gene>
    <name evidence="10" type="ORF">INF20_00535</name>
</gene>
<evidence type="ECO:0000256" key="3">
    <source>
        <dbReference type="ARBA" id="ARBA00011941"/>
    </source>
</evidence>
<proteinExistence type="inferred from homology"/>
<evidence type="ECO:0000259" key="9">
    <source>
        <dbReference type="PROSITE" id="PS51278"/>
    </source>
</evidence>
<keyword evidence="5 8" id="KW-0808">Transferase</keyword>
<comment type="similarity">
    <text evidence="2 8">In the C-terminal section; belongs to the purine/pyrimidine phosphoribosyltransferase family.</text>
</comment>
<accession>A0ABR9QV76</accession>
<dbReference type="PIRSF" id="PIRSF000485">
    <property type="entry name" value="Amd_phspho_trans"/>
    <property type="match status" value="1"/>
</dbReference>
<sequence length="476" mass="52978">MGGVFGVVSKNDCVMDIFFGTDYHSHLGTKNGGMCILQEDGFHRTIRSIANSPFRGKFEDELDSMVGNYGIGAISDGDPQPLTVKNKFGNWAITTVGRINNKDELVDWLINESNAHFMSKSGGDVNNTELVGAIVSTGKDITDGIRIAQEKVDGSVTMLVLTEDGMYAARDRYGRTPLILGKKEGAYCAASESFAFINIGYEYDRELGPGEIAFLTPDSEKTVKPANDKMRICTFLWSYFGYTTSIYEGQNVELMRNRNGGLMAKADKEAGMPEVDYVAGVPDSGTAHALGYANESNIPYSRPLIKYTPTWSRSFMPTNQKARSLVAQMKLIPVFNIIKDKKFVLIDDSIVRGTQLSETVAYLIDNGAKEIHVRSACPPIMYGCKYLNFSRTISEMELITRRTIKDLEGIDAEAEVPQDVLDRYADPNTKEHENMVDSIRKQLHFDSLRFQKLDDLLEATGVDKCNLCTYCWDGKE</sequence>
<evidence type="ECO:0000313" key="11">
    <source>
        <dbReference type="Proteomes" id="UP001516588"/>
    </source>
</evidence>
<dbReference type="SUPFAM" id="SSF56235">
    <property type="entry name" value="N-terminal nucleophile aminohydrolases (Ntn hydrolases)"/>
    <property type="match status" value="1"/>
</dbReference>
<protein>
    <recommendedName>
        <fullName evidence="3 8">Amidophosphoribosyltransferase</fullName>
        <shortName evidence="8">ATase</shortName>
        <ecNumber evidence="3 8">2.4.2.14</ecNumber>
    </recommendedName>
    <alternativeName>
        <fullName evidence="8">Glutamine phosphoribosylpyrophosphate amidotransferase</fullName>
    </alternativeName>
</protein>
<keyword evidence="11" id="KW-1185">Reference proteome</keyword>
<dbReference type="PROSITE" id="PS51278">
    <property type="entry name" value="GATASE_TYPE_2"/>
    <property type="match status" value="1"/>
</dbReference>
<organism evidence="10 11">
    <name type="scientific">Gallibacter intestinalis</name>
    <dbReference type="NCBI Taxonomy" id="2779356"/>
    <lineage>
        <taxon>Bacteria</taxon>
        <taxon>Bacillati</taxon>
        <taxon>Bacillota</taxon>
        <taxon>Clostridia</taxon>
        <taxon>Eubacteriales</taxon>
        <taxon>Eubacteriaceae</taxon>
        <taxon>Gallibacter</taxon>
    </lineage>
</organism>
<keyword evidence="4 8" id="KW-0328">Glycosyltransferase</keyword>
<dbReference type="InterPro" id="IPR017932">
    <property type="entry name" value="GATase_2_dom"/>
</dbReference>
<dbReference type="InterPro" id="IPR000836">
    <property type="entry name" value="PRTase_dom"/>
</dbReference>
<dbReference type="InterPro" id="IPR029055">
    <property type="entry name" value="Ntn_hydrolases_N"/>
</dbReference>
<evidence type="ECO:0000256" key="4">
    <source>
        <dbReference type="ARBA" id="ARBA00022676"/>
    </source>
</evidence>